<dbReference type="CDD" id="cd03221">
    <property type="entry name" value="ABCF_EF-3"/>
    <property type="match status" value="2"/>
</dbReference>
<feature type="domain" description="ABC transporter" evidence="6">
    <location>
        <begin position="36"/>
        <end position="277"/>
    </location>
</feature>
<dbReference type="PROSITE" id="PS50893">
    <property type="entry name" value="ABC_TRANSPORTER_2"/>
    <property type="match status" value="2"/>
</dbReference>
<feature type="coiled-coil region" evidence="5">
    <location>
        <begin position="557"/>
        <end position="615"/>
    </location>
</feature>
<dbReference type="SMART" id="SM00382">
    <property type="entry name" value="AAA"/>
    <property type="match status" value="2"/>
</dbReference>
<comment type="similarity">
    <text evidence="1">Belongs to the ABC transporter superfamily.</text>
</comment>
<dbReference type="Gene3D" id="3.40.50.300">
    <property type="entry name" value="P-loop containing nucleotide triphosphate hydrolases"/>
    <property type="match status" value="2"/>
</dbReference>
<dbReference type="PANTHER" id="PTHR19211:SF14">
    <property type="entry name" value="ATP-BINDING CASSETTE SUB-FAMILY F MEMBER 1"/>
    <property type="match status" value="1"/>
</dbReference>
<evidence type="ECO:0000256" key="1">
    <source>
        <dbReference type="ARBA" id="ARBA00005417"/>
    </source>
</evidence>
<keyword evidence="5" id="KW-0175">Coiled coil</keyword>
<dbReference type="GO" id="GO:0003677">
    <property type="term" value="F:DNA binding"/>
    <property type="evidence" value="ECO:0007669"/>
    <property type="project" value="InterPro"/>
</dbReference>
<dbReference type="FunFam" id="3.40.50.300:FF:000011">
    <property type="entry name" value="Putative ABC transporter ATP-binding component"/>
    <property type="match status" value="1"/>
</dbReference>
<dbReference type="Pfam" id="PF00005">
    <property type="entry name" value="ABC_tran"/>
    <property type="match status" value="2"/>
</dbReference>
<dbReference type="InterPro" id="IPR027417">
    <property type="entry name" value="P-loop_NTPase"/>
</dbReference>
<reference evidence="8" key="1">
    <citation type="submission" date="2015-07" db="EMBL/GenBank/DDBJ databases">
        <authorList>
            <person name="Rodrigo-Torres Lidia"/>
            <person name="Arahal R.David."/>
        </authorList>
    </citation>
    <scope>NUCLEOTIDE SEQUENCE [LARGE SCALE GENOMIC DNA]</scope>
    <source>
        <strain evidence="8">CECT 4801</strain>
    </source>
</reference>
<evidence type="ECO:0000256" key="4">
    <source>
        <dbReference type="ARBA" id="ARBA00022840"/>
    </source>
</evidence>
<evidence type="ECO:0000259" key="6">
    <source>
        <dbReference type="PROSITE" id="PS50893"/>
    </source>
</evidence>
<evidence type="ECO:0000256" key="5">
    <source>
        <dbReference type="SAM" id="Coils"/>
    </source>
</evidence>
<evidence type="ECO:0000256" key="2">
    <source>
        <dbReference type="ARBA" id="ARBA00022737"/>
    </source>
</evidence>
<keyword evidence="3" id="KW-0547">Nucleotide-binding</keyword>
<dbReference type="InterPro" id="IPR032524">
    <property type="entry name" value="ABC_tran_C"/>
</dbReference>
<dbReference type="SUPFAM" id="SSF52540">
    <property type="entry name" value="P-loop containing nucleoside triphosphate hydrolases"/>
    <property type="match status" value="2"/>
</dbReference>
<proteinExistence type="inferred from homology"/>
<dbReference type="InterPro" id="IPR017871">
    <property type="entry name" value="ABC_transporter-like_CS"/>
</dbReference>
<organism evidence="7 8">
    <name type="scientific">Roseibium aggregatum</name>
    <dbReference type="NCBI Taxonomy" id="187304"/>
    <lineage>
        <taxon>Bacteria</taxon>
        <taxon>Pseudomonadati</taxon>
        <taxon>Pseudomonadota</taxon>
        <taxon>Alphaproteobacteria</taxon>
        <taxon>Hyphomicrobiales</taxon>
        <taxon>Stappiaceae</taxon>
        <taxon>Roseibium</taxon>
    </lineage>
</organism>
<feature type="domain" description="ABC transporter" evidence="6">
    <location>
        <begin position="345"/>
        <end position="559"/>
    </location>
</feature>
<dbReference type="Pfam" id="PF16326">
    <property type="entry name" value="ABC_tran_CTD"/>
    <property type="match status" value="1"/>
</dbReference>
<keyword evidence="8" id="KW-1185">Reference proteome</keyword>
<dbReference type="STRING" id="187304.B0E33_00575"/>
<dbReference type="InterPro" id="IPR003439">
    <property type="entry name" value="ABC_transporter-like_ATP-bd"/>
</dbReference>
<dbReference type="InterPro" id="IPR003593">
    <property type="entry name" value="AAA+_ATPase"/>
</dbReference>
<evidence type="ECO:0000256" key="3">
    <source>
        <dbReference type="ARBA" id="ARBA00022741"/>
    </source>
</evidence>
<dbReference type="PANTHER" id="PTHR19211">
    <property type="entry name" value="ATP-BINDING TRANSPORT PROTEIN-RELATED"/>
    <property type="match status" value="1"/>
</dbReference>
<sequence length="661" mass="73242">MGSKVQHCHSPPPERGFAPVSTCILWGAPPNIRLMLQITDLTYRIGDRLLIDRASVTLPGKAKTGLVGRNGAGKSTLFKIITGDLSTETGSVQIPKRARIGQVAQEAPGTEETLMEVVLAADKERSQLLAEAETQTDPARIAEIHTRLADIGAHTAEARAGSILSGLGFDAAAQQRPCSSFSGGWRMRVALAAVLFSEPDLLLLDEPTNYLDLEGTMWLENYVARYPHQVLLISHDRDLLNKAVDSIVHLDRGKMTYYSGGYDSFDRQRREAMILAEKAKEKQDAQRKHMQAFVDRFRYKASKARQAQSRLKMLEKMQPIAALTDESSKPIHFPDPDSQLAPPILKLEGVTTGYGDTRILSRLTLNIDTDDRIALLGANGNGKSTFAKLISGRLGAMDGEITKASKLKIAFFAQHQLDELKPAESAVAHVRALMLDAPEAKVRARVARMGLPTDRMDTPAKDLSGGEKARLLLGLATFDGPHLLILDEPTNHLDIDSREALVMALNDFQGAVVLISHDRHLVEACADRLWLVADGKVEPYDGDMEDYRRLILQGPEAVQKARDKAAAEADKANAQEKRRDAAVKRELLKPLRQKIDAAEKEMKRLQEKIIKLDEALADPEFFTREPERAAKFAKERAFCEKKLIKTEEEWLELSAEFEEAS</sequence>
<gene>
    <name evidence="7" type="primary">yheS</name>
    <name evidence="7" type="ORF">LAL4801_00217</name>
</gene>
<dbReference type="Pfam" id="PF12848">
    <property type="entry name" value="ABC_tran_Xtn"/>
    <property type="match status" value="1"/>
</dbReference>
<dbReference type="Gene3D" id="1.10.287.380">
    <property type="entry name" value="Valyl-tRNA synthetase, C-terminal domain"/>
    <property type="match status" value="1"/>
</dbReference>
<dbReference type="AlphaFoldDB" id="A0A0M6XWK0"/>
<evidence type="ECO:0000313" key="7">
    <source>
        <dbReference type="EMBL" id="CTQ41797.1"/>
    </source>
</evidence>
<keyword evidence="2" id="KW-0677">Repeat</keyword>
<dbReference type="InterPro" id="IPR050611">
    <property type="entry name" value="ABCF"/>
</dbReference>
<dbReference type="InterPro" id="IPR032781">
    <property type="entry name" value="ABC_tran_Xtn"/>
</dbReference>
<dbReference type="PROSITE" id="PS00211">
    <property type="entry name" value="ABC_TRANSPORTER_1"/>
    <property type="match status" value="2"/>
</dbReference>
<name>A0A0M6XWK0_9HYPH</name>
<accession>A0A0M6XWK0</accession>
<dbReference type="GO" id="GO:0005524">
    <property type="term" value="F:ATP binding"/>
    <property type="evidence" value="ECO:0007669"/>
    <property type="project" value="UniProtKB-KW"/>
</dbReference>
<dbReference type="Proteomes" id="UP000048926">
    <property type="component" value="Unassembled WGS sequence"/>
</dbReference>
<dbReference type="GO" id="GO:0016887">
    <property type="term" value="F:ATP hydrolysis activity"/>
    <property type="evidence" value="ECO:0007669"/>
    <property type="project" value="InterPro"/>
</dbReference>
<evidence type="ECO:0000313" key="8">
    <source>
        <dbReference type="Proteomes" id="UP000048926"/>
    </source>
</evidence>
<dbReference type="EMBL" id="CXST01000001">
    <property type="protein sequence ID" value="CTQ41797.1"/>
    <property type="molecule type" value="Genomic_DNA"/>
</dbReference>
<protein>
    <submittedName>
        <fullName evidence="7">Putative ABC transporter ATP-binding protein YheS</fullName>
    </submittedName>
</protein>
<dbReference type="InterPro" id="IPR037118">
    <property type="entry name" value="Val-tRNA_synth_C_sf"/>
</dbReference>
<keyword evidence="4 7" id="KW-0067">ATP-binding</keyword>